<feature type="compositionally biased region" description="Polar residues" evidence="20">
    <location>
        <begin position="16"/>
        <end position="26"/>
    </location>
</feature>
<evidence type="ECO:0000256" key="20">
    <source>
        <dbReference type="SAM" id="MobiDB-lite"/>
    </source>
</evidence>
<comment type="function">
    <text evidence="2">Catalyzes the Claisen rearrangement of chorismate to prephenate and the decarboxylation/dehydration of prephenate to phenylpyruvate.</text>
</comment>
<evidence type="ECO:0000256" key="19">
    <source>
        <dbReference type="PIRSR" id="PIRSR001500-2"/>
    </source>
</evidence>
<keyword evidence="10" id="KW-0028">Amino-acid biosynthesis</keyword>
<dbReference type="Pfam" id="PF01817">
    <property type="entry name" value="CM_2"/>
    <property type="match status" value="1"/>
</dbReference>
<evidence type="ECO:0000256" key="8">
    <source>
        <dbReference type="ARBA" id="ARBA00014401"/>
    </source>
</evidence>
<dbReference type="EC" id="4.2.1.51" evidence="7"/>
<dbReference type="FunFam" id="3.30.70.260:FF:000012">
    <property type="entry name" value="Prephenate dehydratase"/>
    <property type="match status" value="1"/>
</dbReference>
<dbReference type="InterPro" id="IPR002701">
    <property type="entry name" value="CM_II_prokaryot"/>
</dbReference>
<dbReference type="InterPro" id="IPR008242">
    <property type="entry name" value="Chor_mutase/pphenate_deHydtase"/>
</dbReference>
<keyword evidence="9" id="KW-0963">Cytoplasm</keyword>
<evidence type="ECO:0000256" key="2">
    <source>
        <dbReference type="ARBA" id="ARBA00002364"/>
    </source>
</evidence>
<comment type="caution">
    <text evidence="24">The sequence shown here is derived from an EMBL/GenBank/DDBJ whole genome shotgun (WGS) entry which is preliminary data.</text>
</comment>
<dbReference type="EMBL" id="PJKA01000010">
    <property type="protein sequence ID" value="PNC18142.1"/>
    <property type="molecule type" value="Genomic_DNA"/>
</dbReference>
<feature type="region of interest" description="Disordered" evidence="20">
    <location>
        <begin position="1"/>
        <end position="28"/>
    </location>
</feature>
<dbReference type="GO" id="GO:0004106">
    <property type="term" value="F:chorismate mutase activity"/>
    <property type="evidence" value="ECO:0007669"/>
    <property type="project" value="UniProtKB-EC"/>
</dbReference>
<evidence type="ECO:0000256" key="17">
    <source>
        <dbReference type="ARBA" id="ARBA00031520"/>
    </source>
</evidence>
<accession>A0A2N8HDV2</accession>
<comment type="pathway">
    <text evidence="5">Metabolic intermediate biosynthesis; prephenate biosynthesis; prephenate from chorismate: step 1/1.</text>
</comment>
<evidence type="ECO:0000256" key="13">
    <source>
        <dbReference type="ARBA" id="ARBA00023235"/>
    </source>
</evidence>
<keyword evidence="11" id="KW-0057">Aromatic amino acid biosynthesis</keyword>
<evidence type="ECO:0000313" key="24">
    <source>
        <dbReference type="EMBL" id="PNC18142.1"/>
    </source>
</evidence>
<dbReference type="CDD" id="cd13630">
    <property type="entry name" value="PBP2_PDT_1"/>
    <property type="match status" value="1"/>
</dbReference>
<dbReference type="Gene3D" id="3.30.70.260">
    <property type="match status" value="1"/>
</dbReference>
<dbReference type="PROSITE" id="PS51671">
    <property type="entry name" value="ACT"/>
    <property type="match status" value="1"/>
</dbReference>
<comment type="catalytic activity">
    <reaction evidence="1">
        <text>chorismate = prephenate</text>
        <dbReference type="Rhea" id="RHEA:13897"/>
        <dbReference type="ChEBI" id="CHEBI:29748"/>
        <dbReference type="ChEBI" id="CHEBI:29934"/>
        <dbReference type="EC" id="5.4.99.5"/>
    </reaction>
</comment>
<feature type="domain" description="Chorismate mutase" evidence="21">
    <location>
        <begin position="25"/>
        <end position="115"/>
    </location>
</feature>
<evidence type="ECO:0000256" key="7">
    <source>
        <dbReference type="ARBA" id="ARBA00013147"/>
    </source>
</evidence>
<feature type="site" description="Essential for prephenate dehydratase activity" evidence="19">
    <location>
        <position position="284"/>
    </location>
</feature>
<evidence type="ECO:0000256" key="4">
    <source>
        <dbReference type="ARBA" id="ARBA00004741"/>
    </source>
</evidence>
<dbReference type="SUPFAM" id="SSF53850">
    <property type="entry name" value="Periplasmic binding protein-like II"/>
    <property type="match status" value="1"/>
</dbReference>
<dbReference type="InterPro" id="IPR001086">
    <property type="entry name" value="Preph_deHydtase"/>
</dbReference>
<evidence type="ECO:0000256" key="3">
    <source>
        <dbReference type="ARBA" id="ARBA00004496"/>
    </source>
</evidence>
<evidence type="ECO:0000259" key="21">
    <source>
        <dbReference type="PROSITE" id="PS51168"/>
    </source>
</evidence>
<dbReference type="GO" id="GO:0005737">
    <property type="term" value="C:cytoplasm"/>
    <property type="evidence" value="ECO:0007669"/>
    <property type="project" value="UniProtKB-SubCell"/>
</dbReference>
<keyword evidence="12" id="KW-0584">Phenylalanine biosynthesis</keyword>
<dbReference type="Gene3D" id="3.40.190.10">
    <property type="entry name" value="Periplasmic binding protein-like II"/>
    <property type="match status" value="2"/>
</dbReference>
<dbReference type="Pfam" id="PF00800">
    <property type="entry name" value="PDT"/>
    <property type="match status" value="1"/>
</dbReference>
<evidence type="ECO:0000259" key="23">
    <source>
        <dbReference type="PROSITE" id="PS51671"/>
    </source>
</evidence>
<evidence type="ECO:0000256" key="5">
    <source>
        <dbReference type="ARBA" id="ARBA00004817"/>
    </source>
</evidence>
<dbReference type="PROSITE" id="PS51168">
    <property type="entry name" value="CHORISMATE_MUT_2"/>
    <property type="match status" value="1"/>
</dbReference>
<keyword evidence="14" id="KW-0456">Lyase</keyword>
<dbReference type="Gene3D" id="1.20.59.10">
    <property type="entry name" value="Chorismate mutase"/>
    <property type="match status" value="1"/>
</dbReference>
<dbReference type="EC" id="5.4.99.5" evidence="6"/>
<dbReference type="OrthoDB" id="9802281at2"/>
<name>A0A2N8HDV2_9BACT</name>
<comment type="pathway">
    <text evidence="4">Amino-acid biosynthesis; L-phenylalanine biosynthesis; phenylpyruvate from prephenate: step 1/1.</text>
</comment>
<dbReference type="SUPFAM" id="SSF48600">
    <property type="entry name" value="Chorismate mutase II"/>
    <property type="match status" value="1"/>
</dbReference>
<dbReference type="UniPathway" id="UPA00121">
    <property type="reaction ID" value="UER00345"/>
</dbReference>
<dbReference type="NCBIfam" id="NF008865">
    <property type="entry name" value="PRK11898.1"/>
    <property type="match status" value="1"/>
</dbReference>
<organism evidence="24 25">
    <name type="scientific">Akkermansia muciniphila</name>
    <dbReference type="NCBI Taxonomy" id="239935"/>
    <lineage>
        <taxon>Bacteria</taxon>
        <taxon>Pseudomonadati</taxon>
        <taxon>Verrucomicrobiota</taxon>
        <taxon>Verrucomicrobiia</taxon>
        <taxon>Verrucomicrobiales</taxon>
        <taxon>Akkermansiaceae</taxon>
        <taxon>Akkermansia</taxon>
    </lineage>
</organism>
<evidence type="ECO:0000256" key="9">
    <source>
        <dbReference type="ARBA" id="ARBA00022490"/>
    </source>
</evidence>
<feature type="domain" description="Prephenate dehydratase" evidence="22">
    <location>
        <begin position="115"/>
        <end position="291"/>
    </location>
</feature>
<keyword evidence="13" id="KW-0413">Isomerase</keyword>
<keyword evidence="15" id="KW-0511">Multifunctional enzyme</keyword>
<evidence type="ECO:0000256" key="1">
    <source>
        <dbReference type="ARBA" id="ARBA00000824"/>
    </source>
</evidence>
<dbReference type="RefSeq" id="WP_102713474.1">
    <property type="nucleotide sequence ID" value="NZ_PJKA01000010.1"/>
</dbReference>
<dbReference type="InterPro" id="IPR045865">
    <property type="entry name" value="ACT-like_dom_sf"/>
</dbReference>
<dbReference type="NCBIfam" id="TIGR01807">
    <property type="entry name" value="CM_P2"/>
    <property type="match status" value="1"/>
</dbReference>
<dbReference type="PROSITE" id="PS00857">
    <property type="entry name" value="PREPHENATE_DEHYDR_1"/>
    <property type="match status" value="1"/>
</dbReference>
<dbReference type="PIRSF" id="PIRSF001500">
    <property type="entry name" value="Chor_mut_pdt_Ppr"/>
    <property type="match status" value="1"/>
</dbReference>
<dbReference type="PROSITE" id="PS51171">
    <property type="entry name" value="PREPHENATE_DEHYDR_3"/>
    <property type="match status" value="1"/>
</dbReference>
<dbReference type="AlphaFoldDB" id="A0A2N8HDV2"/>
<dbReference type="SMART" id="SM00830">
    <property type="entry name" value="CM_2"/>
    <property type="match status" value="1"/>
</dbReference>
<evidence type="ECO:0000256" key="14">
    <source>
        <dbReference type="ARBA" id="ARBA00023239"/>
    </source>
</evidence>
<sequence length="385" mass="42676">MENTNHGEEASPDISPRQQKSGNPDEQTAALAKARLAIDEVDAQIVELLKHRARWVHEVGRIKKEHDSPIFVPERETALLNKLNSLNAGVLPEASLQAIYREIISCSFFLEGGLTIAYLGPKGTWSHQAALKQFGKSCKLIACQSFKDVFDMVDLGKAQYGVVPVENSSEGAVSTVMDLFATSSLKICAQINLNIRYALMADVPREHIRILYSHPQALGQTRNWILRHFPNAEVVETSSTTKASILAKENAAMGGASLGCPLAAELFGLNILEEDIQDQPGNTTRFVVIGRQDTQPSGRDRTSLLIRIQHKPGTLAEVINCFQRHNNNLIRIESRPSKAINWEYVFYIDAVGHIQESPLRETLPELEQHCSMLKILGSYADTDVV</sequence>
<dbReference type="InterPro" id="IPR002912">
    <property type="entry name" value="ACT_dom"/>
</dbReference>
<dbReference type="Pfam" id="PF01842">
    <property type="entry name" value="ACT"/>
    <property type="match status" value="1"/>
</dbReference>
<dbReference type="GO" id="GO:0004664">
    <property type="term" value="F:prephenate dehydratase activity"/>
    <property type="evidence" value="ECO:0007669"/>
    <property type="project" value="UniProtKB-EC"/>
</dbReference>
<comment type="subcellular location">
    <subcellularLocation>
        <location evidence="3">Cytoplasm</location>
    </subcellularLocation>
</comment>
<dbReference type="InterPro" id="IPR036979">
    <property type="entry name" value="CM_dom_sf"/>
</dbReference>
<gene>
    <name evidence="24" type="ORF">CXU22_05760</name>
</gene>
<dbReference type="PANTHER" id="PTHR21022">
    <property type="entry name" value="PREPHENATE DEHYDRATASE P PROTEIN"/>
    <property type="match status" value="1"/>
</dbReference>
<feature type="domain" description="ACT" evidence="23">
    <location>
        <begin position="303"/>
        <end position="380"/>
    </location>
</feature>
<evidence type="ECO:0000313" key="25">
    <source>
        <dbReference type="Proteomes" id="UP000236000"/>
    </source>
</evidence>
<dbReference type="InterPro" id="IPR036263">
    <property type="entry name" value="Chorismate_II_sf"/>
</dbReference>
<dbReference type="CDD" id="cd04905">
    <property type="entry name" value="ACT_CM-PDT"/>
    <property type="match status" value="1"/>
</dbReference>
<dbReference type="GO" id="GO:0046417">
    <property type="term" value="P:chorismate metabolic process"/>
    <property type="evidence" value="ECO:0007669"/>
    <property type="project" value="InterPro"/>
</dbReference>
<dbReference type="SUPFAM" id="SSF55021">
    <property type="entry name" value="ACT-like"/>
    <property type="match status" value="1"/>
</dbReference>
<evidence type="ECO:0000256" key="12">
    <source>
        <dbReference type="ARBA" id="ARBA00023222"/>
    </source>
</evidence>
<dbReference type="UniPathway" id="UPA00120">
    <property type="reaction ID" value="UER00203"/>
</dbReference>
<protein>
    <recommendedName>
        <fullName evidence="8">Bifunctional chorismate mutase/prephenate dehydratase</fullName>
        <ecNumber evidence="7">4.2.1.51</ecNumber>
        <ecNumber evidence="6">5.4.99.5</ecNumber>
    </recommendedName>
    <alternativeName>
        <fullName evidence="17">Chorismate mutase-prephenate dehydratase</fullName>
    </alternativeName>
    <alternativeName>
        <fullName evidence="16">p-protein</fullName>
    </alternativeName>
</protein>
<evidence type="ECO:0000256" key="10">
    <source>
        <dbReference type="ARBA" id="ARBA00022605"/>
    </source>
</evidence>
<dbReference type="InterPro" id="IPR018528">
    <property type="entry name" value="Preph_deHydtase_CS"/>
</dbReference>
<dbReference type="InterPro" id="IPR010957">
    <property type="entry name" value="G/b/e-P-prot_chorismate_mutase"/>
</dbReference>
<comment type="catalytic activity">
    <reaction evidence="18">
        <text>prephenate + H(+) = 3-phenylpyruvate + CO2 + H2O</text>
        <dbReference type="Rhea" id="RHEA:21648"/>
        <dbReference type="ChEBI" id="CHEBI:15377"/>
        <dbReference type="ChEBI" id="CHEBI:15378"/>
        <dbReference type="ChEBI" id="CHEBI:16526"/>
        <dbReference type="ChEBI" id="CHEBI:18005"/>
        <dbReference type="ChEBI" id="CHEBI:29934"/>
        <dbReference type="EC" id="4.2.1.51"/>
    </reaction>
</comment>
<dbReference type="GO" id="GO:0009094">
    <property type="term" value="P:L-phenylalanine biosynthetic process"/>
    <property type="evidence" value="ECO:0007669"/>
    <property type="project" value="UniProtKB-UniPathway"/>
</dbReference>
<evidence type="ECO:0000256" key="11">
    <source>
        <dbReference type="ARBA" id="ARBA00023141"/>
    </source>
</evidence>
<dbReference type="FunFam" id="3.40.190.10:FF:000029">
    <property type="entry name" value="Chorismate mutase/Prephenate dehydratase"/>
    <property type="match status" value="1"/>
</dbReference>
<evidence type="ECO:0000256" key="16">
    <source>
        <dbReference type="ARBA" id="ARBA00031175"/>
    </source>
</evidence>
<evidence type="ECO:0000256" key="15">
    <source>
        <dbReference type="ARBA" id="ARBA00023268"/>
    </source>
</evidence>
<dbReference type="Proteomes" id="UP000236000">
    <property type="component" value="Unassembled WGS sequence"/>
</dbReference>
<proteinExistence type="predicted"/>
<dbReference type="PANTHER" id="PTHR21022:SF19">
    <property type="entry name" value="PREPHENATE DEHYDRATASE-RELATED"/>
    <property type="match status" value="1"/>
</dbReference>
<reference evidence="24 25" key="1">
    <citation type="journal article" date="2017" name="BMC Genomics">
        <title>Genome sequencing of 39 Akkermansia muciniphila isolates reveals its population structure, genomic and functional diverisity, and global distribution in mammalian gut microbiotas.</title>
        <authorList>
            <person name="Guo X."/>
            <person name="Li S."/>
            <person name="Zhang J."/>
            <person name="Wu F."/>
            <person name="Li X."/>
            <person name="Wu D."/>
            <person name="Zhang M."/>
            <person name="Ou Z."/>
            <person name="Jie Z."/>
            <person name="Yan Q."/>
            <person name="Li P."/>
            <person name="Yi J."/>
            <person name="Peng Y."/>
        </authorList>
    </citation>
    <scope>NUCLEOTIDE SEQUENCE [LARGE SCALE GENOMIC DNA]</scope>
    <source>
        <strain evidence="24 25">GP24</strain>
    </source>
</reference>
<evidence type="ECO:0000259" key="22">
    <source>
        <dbReference type="PROSITE" id="PS51171"/>
    </source>
</evidence>
<evidence type="ECO:0000256" key="18">
    <source>
        <dbReference type="ARBA" id="ARBA00047848"/>
    </source>
</evidence>
<evidence type="ECO:0000256" key="6">
    <source>
        <dbReference type="ARBA" id="ARBA00012404"/>
    </source>
</evidence>